<dbReference type="AlphaFoldDB" id="A0A3A5MLY6"/>
<protein>
    <submittedName>
        <fullName evidence="4">MerR family transcriptional regulator</fullName>
    </submittedName>
</protein>
<dbReference type="PANTHER" id="PTHR30204:SF97">
    <property type="entry name" value="MERR FAMILY REGULATORY PROTEIN"/>
    <property type="match status" value="1"/>
</dbReference>
<feature type="domain" description="HTH merR-type" evidence="3">
    <location>
        <begin position="1"/>
        <end position="69"/>
    </location>
</feature>
<dbReference type="InterPro" id="IPR009061">
    <property type="entry name" value="DNA-bd_dom_put_sf"/>
</dbReference>
<proteinExistence type="predicted"/>
<dbReference type="Pfam" id="PF13411">
    <property type="entry name" value="MerR_1"/>
    <property type="match status" value="1"/>
</dbReference>
<dbReference type="InterPro" id="IPR047057">
    <property type="entry name" value="MerR_fam"/>
</dbReference>
<dbReference type="GO" id="GO:0003677">
    <property type="term" value="F:DNA binding"/>
    <property type="evidence" value="ECO:0007669"/>
    <property type="project" value="UniProtKB-KW"/>
</dbReference>
<evidence type="ECO:0000256" key="1">
    <source>
        <dbReference type="ARBA" id="ARBA00023125"/>
    </source>
</evidence>
<evidence type="ECO:0000313" key="4">
    <source>
        <dbReference type="EMBL" id="RJT90015.1"/>
    </source>
</evidence>
<dbReference type="InterPro" id="IPR000551">
    <property type="entry name" value="MerR-type_HTH_dom"/>
</dbReference>
<feature type="region of interest" description="Disordered" evidence="2">
    <location>
        <begin position="116"/>
        <end position="135"/>
    </location>
</feature>
<organism evidence="4 5">
    <name type="scientific">Cryobacterium melibiosiphilum</name>
    <dbReference type="NCBI Taxonomy" id="995039"/>
    <lineage>
        <taxon>Bacteria</taxon>
        <taxon>Bacillati</taxon>
        <taxon>Actinomycetota</taxon>
        <taxon>Actinomycetes</taxon>
        <taxon>Micrococcales</taxon>
        <taxon>Microbacteriaceae</taxon>
        <taxon>Cryobacterium</taxon>
    </lineage>
</organism>
<dbReference type="EMBL" id="QZVS01000065">
    <property type="protein sequence ID" value="RJT90015.1"/>
    <property type="molecule type" value="Genomic_DNA"/>
</dbReference>
<keyword evidence="1" id="KW-0238">DNA-binding</keyword>
<dbReference type="PANTHER" id="PTHR30204">
    <property type="entry name" value="REDOX-CYCLING DRUG-SENSING TRANSCRIPTIONAL ACTIVATOR SOXR"/>
    <property type="match status" value="1"/>
</dbReference>
<dbReference type="PROSITE" id="PS50937">
    <property type="entry name" value="HTH_MERR_2"/>
    <property type="match status" value="1"/>
</dbReference>
<dbReference type="SMART" id="SM00422">
    <property type="entry name" value="HTH_MERR"/>
    <property type="match status" value="1"/>
</dbReference>
<dbReference type="Proteomes" id="UP000272015">
    <property type="component" value="Unassembled WGS sequence"/>
</dbReference>
<dbReference type="Gene3D" id="1.10.1660.10">
    <property type="match status" value="1"/>
</dbReference>
<evidence type="ECO:0000313" key="5">
    <source>
        <dbReference type="Proteomes" id="UP000272015"/>
    </source>
</evidence>
<evidence type="ECO:0000256" key="2">
    <source>
        <dbReference type="SAM" id="MobiDB-lite"/>
    </source>
</evidence>
<dbReference type="PRINTS" id="PR00040">
    <property type="entry name" value="HTHMERR"/>
</dbReference>
<keyword evidence="5" id="KW-1185">Reference proteome</keyword>
<evidence type="ECO:0000259" key="3">
    <source>
        <dbReference type="PROSITE" id="PS50937"/>
    </source>
</evidence>
<sequence length="135" mass="14783">MMRIGELSALTGVGPRLLRYYQSRGLLAADRSTSGQRLFDPAVVDRVRAIRSLLDVGLPTRTILELIDCVSEPGRLEPCATPVLVEHLKAYDARIADLVSTRKGLEALINSGPNAYHPARVKSEPQGELLPDLPR</sequence>
<comment type="caution">
    <text evidence="4">The sequence shown here is derived from an EMBL/GenBank/DDBJ whole genome shotgun (WGS) entry which is preliminary data.</text>
</comment>
<dbReference type="OrthoDB" id="9802039at2"/>
<reference evidence="4 5" key="1">
    <citation type="submission" date="2018-09" db="EMBL/GenBank/DDBJ databases">
        <title>Novel species of Cryobacterium.</title>
        <authorList>
            <person name="Liu Q."/>
            <person name="Xin Y.-H."/>
        </authorList>
    </citation>
    <scope>NUCLEOTIDE SEQUENCE [LARGE SCALE GENOMIC DNA]</scope>
    <source>
        <strain evidence="4 5">Hh39</strain>
    </source>
</reference>
<dbReference type="SUPFAM" id="SSF46955">
    <property type="entry name" value="Putative DNA-binding domain"/>
    <property type="match status" value="1"/>
</dbReference>
<name>A0A3A5MLY6_9MICO</name>
<dbReference type="GO" id="GO:0003700">
    <property type="term" value="F:DNA-binding transcription factor activity"/>
    <property type="evidence" value="ECO:0007669"/>
    <property type="project" value="InterPro"/>
</dbReference>
<accession>A0A3A5MLY6</accession>
<gene>
    <name evidence="4" type="ORF">D6T64_04925</name>
</gene>